<sequence>MMALSERPSRKAKRTDVDYAVLSSGQQIPEYSDEGDDSDDESYGSNYKKKRRKQGAECFICHRPPRTYKRTMLQCDSCSRLYHAACGKPFQSASILGNTSCYECLQEAKVDSLSALPRKTLDSIADFVKVLKKAKKIVVIAGAGISVSCGIPDFRSKDGIYAMARNMDVVLPEPECLFQIDYFRDDPAPFFEVVRNAFANSPKPSPTHWFLKLLQDKKKLLRVYTQNIDGLEEAAGVTRCIPCHGSFAYSTCMRCKKRVPTSSLMPVIQAGVIPSCSEPNCRGVLKPEITFFGEILDDKVSTTITKDRLQADLLLVMGTSLKVAPVMEIPGYLPSHIPQVVINKTALKKKKLKSKKLSAGGTMNRVSRKRGGRAQEDDEEEFDMSLLGDCDEITRYICAQAGWDLDPNAVKAAKTKPLMRSSQVISHQDSPGKHVYCFGECQCKNKLAAGMNDDDNDGEEEQQQMEEEEKEEEDFEEDIVCYRFKVATRDKTQASSKRSGRHRRRPSSSPLQLLIELLFGFDIALPTRTTASCLLDHAGDLGIPTDEDTQFSTLYCSSPSRPIPLHVDNNSRVPRQVRDSHQRSNRGRAYHSREEPTTACADRTRLSESLDPHRYRRSRSVVSATQGPIPDGSHSTADAAQEDRPTTSFSTPATENQAGHSAAAPISRPV</sequence>
<keyword evidence="3" id="KW-0863">Zinc-finger</keyword>
<feature type="region of interest" description="Disordered" evidence="6">
    <location>
        <begin position="451"/>
        <end position="472"/>
    </location>
</feature>
<feature type="binding site" evidence="5">
    <location>
        <position position="281"/>
    </location>
    <ligand>
        <name>Zn(2+)</name>
        <dbReference type="ChEBI" id="CHEBI:29105"/>
    </ligand>
</feature>
<feature type="binding site" evidence="5">
    <location>
        <position position="276"/>
    </location>
    <ligand>
        <name>Zn(2+)</name>
        <dbReference type="ChEBI" id="CHEBI:29105"/>
    </ligand>
</feature>
<evidence type="ECO:0000256" key="5">
    <source>
        <dbReference type="PROSITE-ProRule" id="PRU00236"/>
    </source>
</evidence>
<dbReference type="SMART" id="SM00249">
    <property type="entry name" value="PHD"/>
    <property type="match status" value="1"/>
</dbReference>
<comment type="caution">
    <text evidence="8">The sequence shown here is derived from an EMBL/GenBank/DDBJ whole genome shotgun (WGS) entry which is preliminary data.</text>
</comment>
<dbReference type="CDD" id="cd15489">
    <property type="entry name" value="PHD_SF"/>
    <property type="match status" value="1"/>
</dbReference>
<dbReference type="OrthoDB" id="420264at2759"/>
<evidence type="ECO:0000313" key="9">
    <source>
        <dbReference type="Proteomes" id="UP000694044"/>
    </source>
</evidence>
<dbReference type="PANTHER" id="PTHR11085">
    <property type="entry name" value="NAD-DEPENDENT PROTEIN DEACYLASE SIRTUIN-5, MITOCHONDRIAL-RELATED"/>
    <property type="match status" value="1"/>
</dbReference>
<dbReference type="GO" id="GO:0017136">
    <property type="term" value="F:histone deacetylase activity, NAD-dependent"/>
    <property type="evidence" value="ECO:0007669"/>
    <property type="project" value="TreeGrafter"/>
</dbReference>
<dbReference type="Pfam" id="PF02146">
    <property type="entry name" value="SIR2"/>
    <property type="match status" value="1"/>
</dbReference>
<evidence type="ECO:0000256" key="1">
    <source>
        <dbReference type="ARBA" id="ARBA00001947"/>
    </source>
</evidence>
<feature type="compositionally biased region" description="Basic and acidic residues" evidence="6">
    <location>
        <begin position="591"/>
        <end position="613"/>
    </location>
</feature>
<accession>A0A8T1VME0</accession>
<reference evidence="8" key="1">
    <citation type="submission" date="2021-02" db="EMBL/GenBank/DDBJ databases">
        <authorList>
            <person name="Palmer J.M."/>
        </authorList>
    </citation>
    <scope>NUCLEOTIDE SEQUENCE</scope>
    <source>
        <strain evidence="8">SCRP734</strain>
    </source>
</reference>
<evidence type="ECO:0000256" key="2">
    <source>
        <dbReference type="ARBA" id="ARBA00022723"/>
    </source>
</evidence>
<dbReference type="EMBL" id="JAGDFM010000207">
    <property type="protein sequence ID" value="KAG7382447.1"/>
    <property type="molecule type" value="Genomic_DNA"/>
</dbReference>
<comment type="cofactor">
    <cofactor evidence="1">
        <name>Zn(2+)</name>
        <dbReference type="ChEBI" id="CHEBI:29105"/>
    </cofactor>
</comment>
<dbReference type="GO" id="GO:0008270">
    <property type="term" value="F:zinc ion binding"/>
    <property type="evidence" value="ECO:0007669"/>
    <property type="project" value="UniProtKB-KW"/>
</dbReference>
<feature type="region of interest" description="Disordered" evidence="6">
    <location>
        <begin position="560"/>
        <end position="670"/>
    </location>
</feature>
<dbReference type="InterPro" id="IPR001965">
    <property type="entry name" value="Znf_PHD"/>
</dbReference>
<dbReference type="GO" id="GO:0070403">
    <property type="term" value="F:NAD+ binding"/>
    <property type="evidence" value="ECO:0007669"/>
    <property type="project" value="InterPro"/>
</dbReference>
<evidence type="ECO:0000313" key="8">
    <source>
        <dbReference type="EMBL" id="KAG7382447.1"/>
    </source>
</evidence>
<feature type="active site" description="Proton acceptor" evidence="5">
    <location>
        <position position="244"/>
    </location>
</feature>
<dbReference type="InterPro" id="IPR026590">
    <property type="entry name" value="Ssirtuin_cat_dom"/>
</dbReference>
<dbReference type="InterPro" id="IPR003000">
    <property type="entry name" value="Sirtuin"/>
</dbReference>
<keyword evidence="2 5" id="KW-0479">Metal-binding</keyword>
<protein>
    <recommendedName>
        <fullName evidence="7">Deacetylase sirtuin-type domain-containing protein</fullName>
    </recommendedName>
</protein>
<dbReference type="PANTHER" id="PTHR11085:SF9">
    <property type="entry name" value="NAD-DEPENDENT PROTEIN DEACETYLASE SIRTUIN-1"/>
    <property type="match status" value="1"/>
</dbReference>
<evidence type="ECO:0000256" key="3">
    <source>
        <dbReference type="ARBA" id="ARBA00022771"/>
    </source>
</evidence>
<keyword evidence="4 5" id="KW-0862">Zinc</keyword>
<evidence type="ECO:0000259" key="7">
    <source>
        <dbReference type="PROSITE" id="PS50305"/>
    </source>
</evidence>
<name>A0A8T1VME0_9STRA</name>
<keyword evidence="9" id="KW-1185">Reference proteome</keyword>
<dbReference type="InterPro" id="IPR050134">
    <property type="entry name" value="NAD-dep_sirtuin_deacylases"/>
</dbReference>
<feature type="compositionally biased region" description="Acidic residues" evidence="6">
    <location>
        <begin position="31"/>
        <end position="42"/>
    </location>
</feature>
<organism evidence="8 9">
    <name type="scientific">Phytophthora pseudosyringae</name>
    <dbReference type="NCBI Taxonomy" id="221518"/>
    <lineage>
        <taxon>Eukaryota</taxon>
        <taxon>Sar</taxon>
        <taxon>Stramenopiles</taxon>
        <taxon>Oomycota</taxon>
        <taxon>Peronosporomycetes</taxon>
        <taxon>Peronosporales</taxon>
        <taxon>Peronosporaceae</taxon>
        <taxon>Phytophthora</taxon>
    </lineage>
</organism>
<feature type="compositionally biased region" description="Acidic residues" evidence="6">
    <location>
        <begin position="452"/>
        <end position="472"/>
    </location>
</feature>
<feature type="domain" description="Deacetylase sirtuin-type" evidence="7">
    <location>
        <begin position="117"/>
        <end position="404"/>
    </location>
</feature>
<dbReference type="AlphaFoldDB" id="A0A8T1VME0"/>
<feature type="region of interest" description="Disordered" evidence="6">
    <location>
        <begin position="1"/>
        <end position="48"/>
    </location>
</feature>
<evidence type="ECO:0000256" key="6">
    <source>
        <dbReference type="SAM" id="MobiDB-lite"/>
    </source>
</evidence>
<feature type="binding site" evidence="5">
    <location>
        <position position="252"/>
    </location>
    <ligand>
        <name>Zn(2+)</name>
        <dbReference type="ChEBI" id="CHEBI:29105"/>
    </ligand>
</feature>
<feature type="binding site" evidence="5">
    <location>
        <position position="255"/>
    </location>
    <ligand>
        <name>Zn(2+)</name>
        <dbReference type="ChEBI" id="CHEBI:29105"/>
    </ligand>
</feature>
<proteinExistence type="predicted"/>
<dbReference type="PROSITE" id="PS50305">
    <property type="entry name" value="SIRTUIN"/>
    <property type="match status" value="1"/>
</dbReference>
<feature type="region of interest" description="Disordered" evidence="6">
    <location>
        <begin position="358"/>
        <end position="380"/>
    </location>
</feature>
<evidence type="ECO:0000256" key="4">
    <source>
        <dbReference type="ARBA" id="ARBA00022833"/>
    </source>
</evidence>
<gene>
    <name evidence="8" type="ORF">PHYPSEUDO_004834</name>
</gene>
<dbReference type="GO" id="GO:0005634">
    <property type="term" value="C:nucleus"/>
    <property type="evidence" value="ECO:0007669"/>
    <property type="project" value="TreeGrafter"/>
</dbReference>
<dbReference type="Proteomes" id="UP000694044">
    <property type="component" value="Unassembled WGS sequence"/>
</dbReference>
<feature type="compositionally biased region" description="Polar residues" evidence="6">
    <location>
        <begin position="646"/>
        <end position="659"/>
    </location>
</feature>